<dbReference type="Pfam" id="PF00125">
    <property type="entry name" value="Histone"/>
    <property type="match status" value="1"/>
</dbReference>
<dbReference type="Proteomes" id="UP001386955">
    <property type="component" value="Unassembled WGS sequence"/>
</dbReference>
<dbReference type="CDD" id="cd22908">
    <property type="entry name" value="HFD_NFYC-like"/>
    <property type="match status" value="1"/>
</dbReference>
<dbReference type="GO" id="GO:0005634">
    <property type="term" value="C:nucleus"/>
    <property type="evidence" value="ECO:0007669"/>
    <property type="project" value="UniProtKB-SubCell"/>
</dbReference>
<name>A0AAN9T2P0_PSOTE</name>
<dbReference type="AlphaFoldDB" id="A0AAN9T2P0"/>
<dbReference type="Gene3D" id="1.10.20.10">
    <property type="entry name" value="Histone, subunit A"/>
    <property type="match status" value="1"/>
</dbReference>
<keyword evidence="3" id="KW-0238">DNA-binding</keyword>
<protein>
    <recommendedName>
        <fullName evidence="9">Core Histone H2A/H2B/H3 domain-containing protein</fullName>
    </recommendedName>
</protein>
<gene>
    <name evidence="10" type="ORF">VNO78_04651</name>
</gene>
<dbReference type="InterPro" id="IPR007125">
    <property type="entry name" value="H2A/H2B/H3"/>
</dbReference>
<organism evidence="10 11">
    <name type="scientific">Psophocarpus tetragonolobus</name>
    <name type="common">Winged bean</name>
    <name type="synonym">Dolichos tetragonolobus</name>
    <dbReference type="NCBI Taxonomy" id="3891"/>
    <lineage>
        <taxon>Eukaryota</taxon>
        <taxon>Viridiplantae</taxon>
        <taxon>Streptophyta</taxon>
        <taxon>Embryophyta</taxon>
        <taxon>Tracheophyta</taxon>
        <taxon>Spermatophyta</taxon>
        <taxon>Magnoliopsida</taxon>
        <taxon>eudicotyledons</taxon>
        <taxon>Gunneridae</taxon>
        <taxon>Pentapetalae</taxon>
        <taxon>rosids</taxon>
        <taxon>fabids</taxon>
        <taxon>Fabales</taxon>
        <taxon>Fabaceae</taxon>
        <taxon>Papilionoideae</taxon>
        <taxon>50 kb inversion clade</taxon>
        <taxon>NPAAA clade</taxon>
        <taxon>indigoferoid/millettioid clade</taxon>
        <taxon>Phaseoleae</taxon>
        <taxon>Psophocarpus</taxon>
    </lineage>
</organism>
<dbReference type="SUPFAM" id="SSF47113">
    <property type="entry name" value="Histone-fold"/>
    <property type="match status" value="1"/>
</dbReference>
<keyword evidence="2" id="KW-0805">Transcription regulation</keyword>
<evidence type="ECO:0000256" key="4">
    <source>
        <dbReference type="ARBA" id="ARBA00023159"/>
    </source>
</evidence>
<evidence type="ECO:0000256" key="6">
    <source>
        <dbReference type="ARBA" id="ARBA00023242"/>
    </source>
</evidence>
<feature type="domain" description="Core Histone H2A/H2B/H3" evidence="9">
    <location>
        <begin position="49"/>
        <end position="121"/>
    </location>
</feature>
<dbReference type="FunFam" id="1.10.20.10:FF:000006">
    <property type="entry name" value="Nuclear transcription factor Y subunit gamma"/>
    <property type="match status" value="1"/>
</dbReference>
<evidence type="ECO:0000256" key="5">
    <source>
        <dbReference type="ARBA" id="ARBA00023163"/>
    </source>
</evidence>
<keyword evidence="11" id="KW-1185">Reference proteome</keyword>
<keyword evidence="5" id="KW-0804">Transcription</keyword>
<keyword evidence="4" id="KW-0010">Activator</keyword>
<dbReference type="PANTHER" id="PTHR10252:SF8">
    <property type="entry name" value="NUCLEAR TRANSCRIPTION FACTOR Y SUBUNIT GAMMA"/>
    <property type="match status" value="1"/>
</dbReference>
<evidence type="ECO:0000256" key="7">
    <source>
        <dbReference type="ARBA" id="ARBA00038129"/>
    </source>
</evidence>
<evidence type="ECO:0000256" key="3">
    <source>
        <dbReference type="ARBA" id="ARBA00023125"/>
    </source>
</evidence>
<evidence type="ECO:0000313" key="11">
    <source>
        <dbReference type="Proteomes" id="UP001386955"/>
    </source>
</evidence>
<evidence type="ECO:0000259" key="9">
    <source>
        <dbReference type="Pfam" id="PF00125"/>
    </source>
</evidence>
<dbReference type="PANTHER" id="PTHR10252">
    <property type="entry name" value="HISTONE-LIKE TRANSCRIPTION FACTOR CCAAT-RELATED"/>
    <property type="match status" value="1"/>
</dbReference>
<dbReference type="GO" id="GO:0000981">
    <property type="term" value="F:DNA-binding transcription factor activity, RNA polymerase II-specific"/>
    <property type="evidence" value="ECO:0007669"/>
    <property type="project" value="TreeGrafter"/>
</dbReference>
<proteinExistence type="inferred from homology"/>
<feature type="compositionally biased region" description="Polar residues" evidence="8">
    <location>
        <begin position="184"/>
        <end position="194"/>
    </location>
</feature>
<evidence type="ECO:0000256" key="1">
    <source>
        <dbReference type="ARBA" id="ARBA00004123"/>
    </source>
</evidence>
<evidence type="ECO:0000256" key="8">
    <source>
        <dbReference type="SAM" id="MobiDB-lite"/>
    </source>
</evidence>
<dbReference type="EMBL" id="JAYMYS010000001">
    <property type="protein sequence ID" value="KAK7412909.1"/>
    <property type="molecule type" value="Genomic_DNA"/>
</dbReference>
<dbReference type="GO" id="GO:0046982">
    <property type="term" value="F:protein heterodimerization activity"/>
    <property type="evidence" value="ECO:0007669"/>
    <property type="project" value="InterPro"/>
</dbReference>
<evidence type="ECO:0000313" key="10">
    <source>
        <dbReference type="EMBL" id="KAK7412909.1"/>
    </source>
</evidence>
<keyword evidence="6" id="KW-0539">Nucleus</keyword>
<reference evidence="10 11" key="1">
    <citation type="submission" date="2024-01" db="EMBL/GenBank/DDBJ databases">
        <title>The genomes of 5 underutilized Papilionoideae crops provide insights into root nodulation and disease resistanc.</title>
        <authorList>
            <person name="Jiang F."/>
        </authorList>
    </citation>
    <scope>NUCLEOTIDE SEQUENCE [LARGE SCALE GENOMIC DNA]</scope>
    <source>
        <strain evidence="10">DUOXIRENSHENG_FW03</strain>
        <tissue evidence="10">Leaves</tissue>
    </source>
</reference>
<dbReference type="InterPro" id="IPR009072">
    <property type="entry name" value="Histone-fold"/>
</dbReference>
<evidence type="ECO:0000256" key="2">
    <source>
        <dbReference type="ARBA" id="ARBA00023015"/>
    </source>
</evidence>
<comment type="similarity">
    <text evidence="7">Belongs to the NFYC/HAP5 subunit family.</text>
</comment>
<comment type="caution">
    <text evidence="10">The sequence shown here is derived from an EMBL/GenBank/DDBJ whole genome shotgun (WGS) entry which is preliminary data.</text>
</comment>
<sequence>MIGPTNLPTQTIGRSVPSSYPRELQYAIEYMNQLQEEHLQPQLNHFWARQRQEIEESTDFKTHKFPLTRIKNIMKANEDVRMVSAEAPVVFAKACEMFIMELTKRAWAHAEENKRKTLMSDILSTISRTNIFDFLSDISSVPTENVPSPLCRASTMVMQRFDPNQICNGLQTHPSPTPIRHTPDQQNSFSNLND</sequence>
<dbReference type="GO" id="GO:0000978">
    <property type="term" value="F:RNA polymerase II cis-regulatory region sequence-specific DNA binding"/>
    <property type="evidence" value="ECO:0007669"/>
    <property type="project" value="TreeGrafter"/>
</dbReference>
<comment type="subcellular location">
    <subcellularLocation>
        <location evidence="1">Nucleus</location>
    </subcellularLocation>
</comment>
<dbReference type="InterPro" id="IPR050568">
    <property type="entry name" value="Transcr_DNA_Rep_Reg"/>
</dbReference>
<accession>A0AAN9T2P0</accession>
<feature type="region of interest" description="Disordered" evidence="8">
    <location>
        <begin position="167"/>
        <end position="194"/>
    </location>
</feature>